<evidence type="ECO:0000313" key="2">
    <source>
        <dbReference type="EMBL" id="RIB16342.1"/>
    </source>
</evidence>
<keyword evidence="1" id="KW-0472">Membrane</keyword>
<reference evidence="2 3" key="1">
    <citation type="submission" date="2018-06" db="EMBL/GenBank/DDBJ databases">
        <title>Comparative genomics reveals the genomic features of Rhizophagus irregularis, R. cerebriforme, R. diaphanum and Gigaspora rosea, and their symbiotic lifestyle signature.</title>
        <authorList>
            <person name="Morin E."/>
            <person name="San Clemente H."/>
            <person name="Chen E.C.H."/>
            <person name="De La Providencia I."/>
            <person name="Hainaut M."/>
            <person name="Kuo A."/>
            <person name="Kohler A."/>
            <person name="Murat C."/>
            <person name="Tang N."/>
            <person name="Roy S."/>
            <person name="Loubradou J."/>
            <person name="Henrissat B."/>
            <person name="Grigoriev I.V."/>
            <person name="Corradi N."/>
            <person name="Roux C."/>
            <person name="Martin F.M."/>
        </authorList>
    </citation>
    <scope>NUCLEOTIDE SEQUENCE [LARGE SCALE GENOMIC DNA]</scope>
    <source>
        <strain evidence="2 3">DAOM 194757</strain>
    </source>
</reference>
<dbReference type="EMBL" id="QKWP01000684">
    <property type="protein sequence ID" value="RIB16342.1"/>
    <property type="molecule type" value="Genomic_DNA"/>
</dbReference>
<organism evidence="2 3">
    <name type="scientific">Gigaspora rosea</name>
    <dbReference type="NCBI Taxonomy" id="44941"/>
    <lineage>
        <taxon>Eukaryota</taxon>
        <taxon>Fungi</taxon>
        <taxon>Fungi incertae sedis</taxon>
        <taxon>Mucoromycota</taxon>
        <taxon>Glomeromycotina</taxon>
        <taxon>Glomeromycetes</taxon>
        <taxon>Diversisporales</taxon>
        <taxon>Gigasporaceae</taxon>
        <taxon>Gigaspora</taxon>
    </lineage>
</organism>
<proteinExistence type="predicted"/>
<feature type="transmembrane region" description="Helical" evidence="1">
    <location>
        <begin position="21"/>
        <end position="40"/>
    </location>
</feature>
<name>A0A397V2V7_9GLOM</name>
<keyword evidence="1" id="KW-0812">Transmembrane</keyword>
<sequence length="196" mass="22047">MSRSSIQSKPIYKGQYSEDIVIYRFLVIILIINIFLTIIFEVVEFLRSERETVALAVVIAESPYIRGLKFEVDIVEALRSISAKVIHKGKKLKAHRGHRFSGERSFFLVSGRPVIDELLGVLTRTKQPKETIGIVLGLAMGNFIPGAINAALEITEPPEPSELLEPLEQLPIYPIIVTDKARLHKYLINAVLDRVT</sequence>
<dbReference type="Proteomes" id="UP000266673">
    <property type="component" value="Unassembled WGS sequence"/>
</dbReference>
<protein>
    <submittedName>
        <fullName evidence="2">Uncharacterized protein</fullName>
    </submittedName>
</protein>
<keyword evidence="1" id="KW-1133">Transmembrane helix</keyword>
<dbReference type="OrthoDB" id="2434016at2759"/>
<keyword evidence="3" id="KW-1185">Reference proteome</keyword>
<evidence type="ECO:0000313" key="3">
    <source>
        <dbReference type="Proteomes" id="UP000266673"/>
    </source>
</evidence>
<gene>
    <name evidence="2" type="ORF">C2G38_2190249</name>
</gene>
<dbReference type="AlphaFoldDB" id="A0A397V2V7"/>
<evidence type="ECO:0000256" key="1">
    <source>
        <dbReference type="SAM" id="Phobius"/>
    </source>
</evidence>
<accession>A0A397V2V7</accession>
<comment type="caution">
    <text evidence="2">The sequence shown here is derived from an EMBL/GenBank/DDBJ whole genome shotgun (WGS) entry which is preliminary data.</text>
</comment>